<dbReference type="InterPro" id="IPR013595">
    <property type="entry name" value="Pept_S33_TAP-like_C"/>
</dbReference>
<name>A0A9P5NML6_GYMJU</name>
<sequence length="100" mass="10772">MNSRRSSNASAGRNENIPKLPGSVVLVQDSPGHTSFTSPSECTLGYVQQYFQNGTLPPAGTVCPVTAELFPVASNTSTRRDACSDGSLCEIVEELWHRLM</sequence>
<proteinExistence type="predicted"/>
<dbReference type="EMBL" id="JADNYJ010000059">
    <property type="protein sequence ID" value="KAF8896782.1"/>
    <property type="molecule type" value="Genomic_DNA"/>
</dbReference>
<gene>
    <name evidence="3" type="ORF">CPB84DRAFT_1848140</name>
</gene>
<dbReference type="Proteomes" id="UP000724874">
    <property type="component" value="Unassembled WGS sequence"/>
</dbReference>
<accession>A0A9P5NML6</accession>
<protein>
    <recommendedName>
        <fullName evidence="2">Peptidase S33 tripeptidyl aminopeptidase-like C-terminal domain-containing protein</fullName>
    </recommendedName>
</protein>
<reference evidence="3" key="1">
    <citation type="submission" date="2020-11" db="EMBL/GenBank/DDBJ databases">
        <authorList>
            <consortium name="DOE Joint Genome Institute"/>
            <person name="Ahrendt S."/>
            <person name="Riley R."/>
            <person name="Andreopoulos W."/>
            <person name="LaButti K."/>
            <person name="Pangilinan J."/>
            <person name="Ruiz-duenas F.J."/>
            <person name="Barrasa J.M."/>
            <person name="Sanchez-Garcia M."/>
            <person name="Camarero S."/>
            <person name="Miyauchi S."/>
            <person name="Serrano A."/>
            <person name="Linde D."/>
            <person name="Babiker R."/>
            <person name="Drula E."/>
            <person name="Ayuso-Fernandez I."/>
            <person name="Pacheco R."/>
            <person name="Padilla G."/>
            <person name="Ferreira P."/>
            <person name="Barriuso J."/>
            <person name="Kellner H."/>
            <person name="Castanera R."/>
            <person name="Alfaro M."/>
            <person name="Ramirez L."/>
            <person name="Pisabarro A.G."/>
            <person name="Kuo A."/>
            <person name="Tritt A."/>
            <person name="Lipzen A."/>
            <person name="He G."/>
            <person name="Yan M."/>
            <person name="Ng V."/>
            <person name="Cullen D."/>
            <person name="Martin F."/>
            <person name="Rosso M.-N."/>
            <person name="Henrissat B."/>
            <person name="Hibbett D."/>
            <person name="Martinez A.T."/>
            <person name="Grigoriev I.V."/>
        </authorList>
    </citation>
    <scope>NUCLEOTIDE SEQUENCE</scope>
    <source>
        <strain evidence="3">AH 44721</strain>
    </source>
</reference>
<comment type="caution">
    <text evidence="3">The sequence shown here is derived from an EMBL/GenBank/DDBJ whole genome shotgun (WGS) entry which is preliminary data.</text>
</comment>
<evidence type="ECO:0000313" key="4">
    <source>
        <dbReference type="Proteomes" id="UP000724874"/>
    </source>
</evidence>
<feature type="compositionally biased region" description="Low complexity" evidence="1">
    <location>
        <begin position="1"/>
        <end position="11"/>
    </location>
</feature>
<feature type="domain" description="Peptidase S33 tripeptidyl aminopeptidase-like C-terminal" evidence="2">
    <location>
        <begin position="14"/>
        <end position="63"/>
    </location>
</feature>
<organism evidence="3 4">
    <name type="scientific">Gymnopilus junonius</name>
    <name type="common">Spectacular rustgill mushroom</name>
    <name type="synonym">Gymnopilus spectabilis subsp. junonius</name>
    <dbReference type="NCBI Taxonomy" id="109634"/>
    <lineage>
        <taxon>Eukaryota</taxon>
        <taxon>Fungi</taxon>
        <taxon>Dikarya</taxon>
        <taxon>Basidiomycota</taxon>
        <taxon>Agaricomycotina</taxon>
        <taxon>Agaricomycetes</taxon>
        <taxon>Agaricomycetidae</taxon>
        <taxon>Agaricales</taxon>
        <taxon>Agaricineae</taxon>
        <taxon>Hymenogastraceae</taxon>
        <taxon>Gymnopilus</taxon>
    </lineage>
</organism>
<dbReference type="AlphaFoldDB" id="A0A9P5NML6"/>
<feature type="region of interest" description="Disordered" evidence="1">
    <location>
        <begin position="1"/>
        <end position="23"/>
    </location>
</feature>
<evidence type="ECO:0000256" key="1">
    <source>
        <dbReference type="SAM" id="MobiDB-lite"/>
    </source>
</evidence>
<dbReference type="OrthoDB" id="425534at2759"/>
<dbReference type="Pfam" id="PF08386">
    <property type="entry name" value="Abhydrolase_4"/>
    <property type="match status" value="1"/>
</dbReference>
<keyword evidence="4" id="KW-1185">Reference proteome</keyword>
<evidence type="ECO:0000259" key="2">
    <source>
        <dbReference type="Pfam" id="PF08386"/>
    </source>
</evidence>
<evidence type="ECO:0000313" key="3">
    <source>
        <dbReference type="EMBL" id="KAF8896782.1"/>
    </source>
</evidence>